<evidence type="ECO:0008006" key="4">
    <source>
        <dbReference type="Google" id="ProtNLM"/>
    </source>
</evidence>
<sequence>MRIEALERGHDLAGRWTLRTMRALGRMEVPDVIKVMFYRHRYFGTPFSDLLQDLMRGPSEWTIGERELFATFTSARNQCEFCRTCHQVVAESYQPRELVIRALERPADSGQRPEVVAVLDFLEKLAESPDDVEPDDVDRVRRAGVTDTALEQAIRISAAFHVINRIMDTVGGIPPRGRQLPMTRWVLRRLGYTTFPTVKYLSFAR</sequence>
<dbReference type="RefSeq" id="WP_215917479.1">
    <property type="nucleotide sequence ID" value="NZ_JAHKNI010000004.1"/>
</dbReference>
<evidence type="ECO:0000313" key="3">
    <source>
        <dbReference type="Proteomes" id="UP000733379"/>
    </source>
</evidence>
<protein>
    <recommendedName>
        <fullName evidence="4">Carboxymuconolactone decarboxylase-like domain-containing protein</fullName>
    </recommendedName>
</protein>
<dbReference type="PANTHER" id="PTHR35446">
    <property type="entry name" value="SI:CH211-175M2.5"/>
    <property type="match status" value="1"/>
</dbReference>
<dbReference type="PANTHER" id="PTHR35446:SF2">
    <property type="entry name" value="CARBOXYMUCONOLACTONE DECARBOXYLASE-LIKE DOMAIN-CONTAINING PROTEIN"/>
    <property type="match status" value="1"/>
</dbReference>
<proteinExistence type="predicted"/>
<accession>A0ABS6B5L2</accession>
<organism evidence="2 3">
    <name type="scientific">Nocardia albiluteola</name>
    <dbReference type="NCBI Taxonomy" id="2842303"/>
    <lineage>
        <taxon>Bacteria</taxon>
        <taxon>Bacillati</taxon>
        <taxon>Actinomycetota</taxon>
        <taxon>Actinomycetes</taxon>
        <taxon>Mycobacteriales</taxon>
        <taxon>Nocardiaceae</taxon>
        <taxon>Nocardia</taxon>
    </lineage>
</organism>
<evidence type="ECO:0000313" key="1">
    <source>
        <dbReference type="EMBL" id="MBU3062559.1"/>
    </source>
</evidence>
<keyword evidence="3" id="KW-1185">Reference proteome</keyword>
<reference evidence="2 3" key="1">
    <citation type="submission" date="2021-06" db="EMBL/GenBank/DDBJ databases">
        <title>Actinomycetes sequencing.</title>
        <authorList>
            <person name="Shan Q."/>
        </authorList>
    </citation>
    <scope>NUCLEOTIDE SEQUENCE [LARGE SCALE GENOMIC DNA]</scope>
    <source>
        <strain evidence="2 3">NEAU-G5</strain>
    </source>
</reference>
<dbReference type="Gene3D" id="1.20.1290.10">
    <property type="entry name" value="AhpD-like"/>
    <property type="match status" value="1"/>
</dbReference>
<gene>
    <name evidence="1" type="ORF">KO481_13630</name>
    <name evidence="2" type="ORF">KO481_29280</name>
</gene>
<dbReference type="SUPFAM" id="SSF69118">
    <property type="entry name" value="AhpD-like"/>
    <property type="match status" value="1"/>
</dbReference>
<dbReference type="EMBL" id="JAHKNI010000011">
    <property type="protein sequence ID" value="MBU3065607.1"/>
    <property type="molecule type" value="Genomic_DNA"/>
</dbReference>
<dbReference type="EMBL" id="JAHKNI010000004">
    <property type="protein sequence ID" value="MBU3062559.1"/>
    <property type="molecule type" value="Genomic_DNA"/>
</dbReference>
<dbReference type="Proteomes" id="UP000733379">
    <property type="component" value="Unassembled WGS sequence"/>
</dbReference>
<dbReference type="InterPro" id="IPR029032">
    <property type="entry name" value="AhpD-like"/>
</dbReference>
<comment type="caution">
    <text evidence="2">The sequence shown here is derived from an EMBL/GenBank/DDBJ whole genome shotgun (WGS) entry which is preliminary data.</text>
</comment>
<evidence type="ECO:0000313" key="2">
    <source>
        <dbReference type="EMBL" id="MBU3065607.1"/>
    </source>
</evidence>
<name>A0ABS6B5L2_9NOCA</name>